<dbReference type="GO" id="GO:0043565">
    <property type="term" value="F:sequence-specific DNA binding"/>
    <property type="evidence" value="ECO:0007669"/>
    <property type="project" value="TreeGrafter"/>
</dbReference>
<dbReference type="PANTHER" id="PTHR30537:SF5">
    <property type="entry name" value="HTH-TYPE TRANSCRIPTIONAL ACTIVATOR TTDR-RELATED"/>
    <property type="match status" value="1"/>
</dbReference>
<dbReference type="AlphaFoldDB" id="A0A975D0F8"/>
<keyword evidence="2" id="KW-0805">Transcription regulation</keyword>
<dbReference type="EMBL" id="CP059319">
    <property type="protein sequence ID" value="QTH19931.1"/>
    <property type="molecule type" value="Genomic_DNA"/>
</dbReference>
<dbReference type="Gene3D" id="1.10.10.10">
    <property type="entry name" value="Winged helix-like DNA-binding domain superfamily/Winged helix DNA-binding domain"/>
    <property type="match status" value="1"/>
</dbReference>
<dbReference type="InterPro" id="IPR058163">
    <property type="entry name" value="LysR-type_TF_proteobact-type"/>
</dbReference>
<protein>
    <submittedName>
        <fullName evidence="6">LysR family transcriptional regulator</fullName>
    </submittedName>
</protein>
<dbReference type="InterPro" id="IPR005119">
    <property type="entry name" value="LysR_subst-bd"/>
</dbReference>
<proteinExistence type="inferred from homology"/>
<gene>
    <name evidence="6" type="ORF">HRJ34_16345</name>
</gene>
<feature type="domain" description="HTH lysR-type" evidence="5">
    <location>
        <begin position="5"/>
        <end position="62"/>
    </location>
</feature>
<dbReference type="InterPro" id="IPR000847">
    <property type="entry name" value="LysR_HTH_N"/>
</dbReference>
<dbReference type="SUPFAM" id="SSF46785">
    <property type="entry name" value="Winged helix' DNA-binding domain"/>
    <property type="match status" value="1"/>
</dbReference>
<keyword evidence="3" id="KW-0238">DNA-binding</keyword>
<reference evidence="6" key="1">
    <citation type="submission" date="2020-07" db="EMBL/GenBank/DDBJ databases">
        <authorList>
            <person name="Camacho E."/>
        </authorList>
    </citation>
    <scope>NUCLEOTIDE SEQUENCE</scope>
    <source>
        <strain evidence="6">MPO218</strain>
    </source>
</reference>
<comment type="similarity">
    <text evidence="1">Belongs to the LysR transcriptional regulatory family.</text>
</comment>
<evidence type="ECO:0000313" key="6">
    <source>
        <dbReference type="EMBL" id="QTH19931.1"/>
    </source>
</evidence>
<keyword evidence="4" id="KW-0804">Transcription</keyword>
<dbReference type="Gene3D" id="3.40.190.290">
    <property type="match status" value="1"/>
</dbReference>
<name>A0A975D0F8_9SPHN</name>
<evidence type="ECO:0000313" key="7">
    <source>
        <dbReference type="Proteomes" id="UP000664914"/>
    </source>
</evidence>
<dbReference type="GO" id="GO:0006351">
    <property type="term" value="P:DNA-templated transcription"/>
    <property type="evidence" value="ECO:0007669"/>
    <property type="project" value="TreeGrafter"/>
</dbReference>
<dbReference type="Proteomes" id="UP000664914">
    <property type="component" value="Chromosome"/>
</dbReference>
<reference evidence="6" key="2">
    <citation type="submission" date="2021-04" db="EMBL/GenBank/DDBJ databases">
        <title>Isolation and genomic analysis of the ibuprofen-degrading bacterium Sphingomonas strain MPO218.</title>
        <authorList>
            <person name="Aulestia M."/>
            <person name="Flores A."/>
            <person name="Mangas E.L."/>
            <person name="Perez-Pulido A.J."/>
            <person name="Santero E."/>
            <person name="Camacho E.M."/>
        </authorList>
    </citation>
    <scope>NUCLEOTIDE SEQUENCE</scope>
    <source>
        <strain evidence="6">MPO218</strain>
    </source>
</reference>
<dbReference type="InterPro" id="IPR036388">
    <property type="entry name" value="WH-like_DNA-bd_sf"/>
</dbReference>
<sequence length="308" mass="33970">MPHLPDFEAWAIFAKVAEKGSFSQAAEDLGLAKTTVSKAISRLEERMRTTLLHRTTRKLSLTESGRLSLDRALRIMADGVAIEADILEEAAIPRGLIRVACSTGFGETALAPMLPAFMAAYPDIRLDITFSEQRVDLVAEGYDLAIQIGDNAEDSSLRISRLLTLRRRVTAAPSLIERHGRPRHPSDLAHYPMLIPSHVPWGREVDFTGPVDEHFHVPVSGALHMNSTLGLMHALLAGVGASAVPEYFTWEATRDGLLVDLFPDWTIPSSPICIVTPPGRARPARVRALLEFLREQFSSLPWAQGIER</sequence>
<organism evidence="6 7">
    <name type="scientific">Rhizorhabdus wittichii</name>
    <dbReference type="NCBI Taxonomy" id="160791"/>
    <lineage>
        <taxon>Bacteria</taxon>
        <taxon>Pseudomonadati</taxon>
        <taxon>Pseudomonadota</taxon>
        <taxon>Alphaproteobacteria</taxon>
        <taxon>Sphingomonadales</taxon>
        <taxon>Sphingomonadaceae</taxon>
        <taxon>Rhizorhabdus</taxon>
    </lineage>
</organism>
<evidence type="ECO:0000256" key="4">
    <source>
        <dbReference type="ARBA" id="ARBA00023163"/>
    </source>
</evidence>
<dbReference type="Pfam" id="PF03466">
    <property type="entry name" value="LysR_substrate"/>
    <property type="match status" value="1"/>
</dbReference>
<dbReference type="SUPFAM" id="SSF53850">
    <property type="entry name" value="Periplasmic binding protein-like II"/>
    <property type="match status" value="1"/>
</dbReference>
<accession>A0A975D0F8</accession>
<dbReference type="InterPro" id="IPR036390">
    <property type="entry name" value="WH_DNA-bd_sf"/>
</dbReference>
<dbReference type="Pfam" id="PF00126">
    <property type="entry name" value="HTH_1"/>
    <property type="match status" value="1"/>
</dbReference>
<evidence type="ECO:0000256" key="1">
    <source>
        <dbReference type="ARBA" id="ARBA00009437"/>
    </source>
</evidence>
<dbReference type="RefSeq" id="WP_208631846.1">
    <property type="nucleotide sequence ID" value="NZ_CP059319.1"/>
</dbReference>
<evidence type="ECO:0000256" key="3">
    <source>
        <dbReference type="ARBA" id="ARBA00023125"/>
    </source>
</evidence>
<dbReference type="CDD" id="cd08422">
    <property type="entry name" value="PBP2_CrgA_like"/>
    <property type="match status" value="1"/>
</dbReference>
<dbReference type="PANTHER" id="PTHR30537">
    <property type="entry name" value="HTH-TYPE TRANSCRIPTIONAL REGULATOR"/>
    <property type="match status" value="1"/>
</dbReference>
<dbReference type="FunFam" id="1.10.10.10:FF:000001">
    <property type="entry name" value="LysR family transcriptional regulator"/>
    <property type="match status" value="1"/>
</dbReference>
<dbReference type="GO" id="GO:0003700">
    <property type="term" value="F:DNA-binding transcription factor activity"/>
    <property type="evidence" value="ECO:0007669"/>
    <property type="project" value="InterPro"/>
</dbReference>
<evidence type="ECO:0000259" key="5">
    <source>
        <dbReference type="PROSITE" id="PS50931"/>
    </source>
</evidence>
<dbReference type="PROSITE" id="PS50931">
    <property type="entry name" value="HTH_LYSR"/>
    <property type="match status" value="1"/>
</dbReference>
<evidence type="ECO:0000256" key="2">
    <source>
        <dbReference type="ARBA" id="ARBA00023015"/>
    </source>
</evidence>